<evidence type="ECO:0000313" key="3">
    <source>
        <dbReference type="Proteomes" id="UP001549146"/>
    </source>
</evidence>
<dbReference type="EC" id="4.2.1.59" evidence="2"/>
<organism evidence="2 3">
    <name type="scientific">Moheibacter stercoris</name>
    <dbReference type="NCBI Taxonomy" id="1628251"/>
    <lineage>
        <taxon>Bacteria</taxon>
        <taxon>Pseudomonadati</taxon>
        <taxon>Bacteroidota</taxon>
        <taxon>Flavobacteriia</taxon>
        <taxon>Flavobacteriales</taxon>
        <taxon>Weeksellaceae</taxon>
        <taxon>Moheibacter</taxon>
    </lineage>
</organism>
<dbReference type="Proteomes" id="UP001549146">
    <property type="component" value="Unassembled WGS sequence"/>
</dbReference>
<sequence length="123" mass="13938">MKLLNNFYTILESNTNENGLSVLVKIDKEHSIFDGHFPNHPVTPGVCTMQIIKELSEEHLGKKLMLKMARNVKFMAIINPQQNEDVRFDLAIDTDENGDYSIKSTVLIDENPALKFGGVYKTI</sequence>
<evidence type="ECO:0000313" key="2">
    <source>
        <dbReference type="EMBL" id="MET3731414.1"/>
    </source>
</evidence>
<accession>A0ABV2LS55</accession>
<protein>
    <submittedName>
        <fullName evidence="2">3-hydroxyacyl-[acyl-carrier-protein] dehydratase</fullName>
        <ecNumber evidence="2">4.2.1.59</ecNumber>
    </submittedName>
</protein>
<keyword evidence="2" id="KW-0456">Lyase</keyword>
<dbReference type="InterPro" id="IPR054545">
    <property type="entry name" value="ApeI-like"/>
</dbReference>
<dbReference type="Pfam" id="PF22818">
    <property type="entry name" value="ApeI-like"/>
    <property type="match status" value="1"/>
</dbReference>
<evidence type="ECO:0000259" key="1">
    <source>
        <dbReference type="Pfam" id="PF22818"/>
    </source>
</evidence>
<dbReference type="RefSeq" id="WP_354507657.1">
    <property type="nucleotide sequence ID" value="NZ_JBEPMO010000004.1"/>
</dbReference>
<reference evidence="2 3" key="1">
    <citation type="submission" date="2024-06" db="EMBL/GenBank/DDBJ databases">
        <title>Genomic Encyclopedia of Type Strains, Phase IV (KMG-IV): sequencing the most valuable type-strain genomes for metagenomic binning, comparative biology and taxonomic classification.</title>
        <authorList>
            <person name="Goeker M."/>
        </authorList>
    </citation>
    <scope>NUCLEOTIDE SEQUENCE [LARGE SCALE GENOMIC DNA]</scope>
    <source>
        <strain evidence="2 3">DSM 29388</strain>
    </source>
</reference>
<gene>
    <name evidence="2" type="ORF">ABID46_000983</name>
</gene>
<proteinExistence type="predicted"/>
<dbReference type="Gene3D" id="3.10.129.10">
    <property type="entry name" value="Hotdog Thioesterase"/>
    <property type="match status" value="1"/>
</dbReference>
<dbReference type="GO" id="GO:0019171">
    <property type="term" value="F:(3R)-hydroxyacyl-[acyl-carrier-protein] dehydratase activity"/>
    <property type="evidence" value="ECO:0007669"/>
    <property type="project" value="UniProtKB-EC"/>
</dbReference>
<name>A0ABV2LS55_9FLAO</name>
<dbReference type="SUPFAM" id="SSF54637">
    <property type="entry name" value="Thioesterase/thiol ester dehydrase-isomerase"/>
    <property type="match status" value="1"/>
</dbReference>
<feature type="domain" description="ApeI dehydratase-like" evidence="1">
    <location>
        <begin position="14"/>
        <end position="91"/>
    </location>
</feature>
<comment type="caution">
    <text evidence="2">The sequence shown here is derived from an EMBL/GenBank/DDBJ whole genome shotgun (WGS) entry which is preliminary data.</text>
</comment>
<dbReference type="EMBL" id="JBEPMO010000004">
    <property type="protein sequence ID" value="MET3731414.1"/>
    <property type="molecule type" value="Genomic_DNA"/>
</dbReference>
<keyword evidence="3" id="KW-1185">Reference proteome</keyword>
<dbReference type="InterPro" id="IPR029069">
    <property type="entry name" value="HotDog_dom_sf"/>
</dbReference>